<organism evidence="2 3">
    <name type="scientific">Gymnopus androsaceus JB14</name>
    <dbReference type="NCBI Taxonomy" id="1447944"/>
    <lineage>
        <taxon>Eukaryota</taxon>
        <taxon>Fungi</taxon>
        <taxon>Dikarya</taxon>
        <taxon>Basidiomycota</taxon>
        <taxon>Agaricomycotina</taxon>
        <taxon>Agaricomycetes</taxon>
        <taxon>Agaricomycetidae</taxon>
        <taxon>Agaricales</taxon>
        <taxon>Marasmiineae</taxon>
        <taxon>Omphalotaceae</taxon>
        <taxon>Gymnopus</taxon>
    </lineage>
</organism>
<accession>A0A6A4I9Y5</accession>
<feature type="transmembrane region" description="Helical" evidence="1">
    <location>
        <begin position="52"/>
        <end position="72"/>
    </location>
</feature>
<evidence type="ECO:0000313" key="3">
    <source>
        <dbReference type="Proteomes" id="UP000799118"/>
    </source>
</evidence>
<gene>
    <name evidence="2" type="ORF">BT96DRAFT_914708</name>
</gene>
<dbReference type="AlphaFoldDB" id="A0A6A4I9Y5"/>
<keyword evidence="3" id="KW-1185">Reference proteome</keyword>
<evidence type="ECO:0000256" key="1">
    <source>
        <dbReference type="SAM" id="Phobius"/>
    </source>
</evidence>
<keyword evidence="1" id="KW-0812">Transmembrane</keyword>
<protein>
    <submittedName>
        <fullName evidence="2">Uncharacterized protein</fullName>
    </submittedName>
</protein>
<dbReference type="Proteomes" id="UP000799118">
    <property type="component" value="Unassembled WGS sequence"/>
</dbReference>
<proteinExistence type="predicted"/>
<keyword evidence="1" id="KW-1133">Transmembrane helix</keyword>
<sequence>MYPVYGSPTLVFQVQSFIDTHVDCDPSHPKAFLLLTFPTPTSLTKMQGSSELLGVFLLVVMIMIIMTLARGIRFWRVSFR</sequence>
<evidence type="ECO:0000313" key="2">
    <source>
        <dbReference type="EMBL" id="KAE9407399.1"/>
    </source>
</evidence>
<keyword evidence="1" id="KW-0472">Membrane</keyword>
<dbReference type="EMBL" id="ML769396">
    <property type="protein sequence ID" value="KAE9407399.1"/>
    <property type="molecule type" value="Genomic_DNA"/>
</dbReference>
<name>A0A6A4I9Y5_9AGAR</name>
<reference evidence="2" key="1">
    <citation type="journal article" date="2019" name="Environ. Microbiol.">
        <title>Fungal ecological strategies reflected in gene transcription - a case study of two litter decomposers.</title>
        <authorList>
            <person name="Barbi F."/>
            <person name="Kohler A."/>
            <person name="Barry K."/>
            <person name="Baskaran P."/>
            <person name="Daum C."/>
            <person name="Fauchery L."/>
            <person name="Ihrmark K."/>
            <person name="Kuo A."/>
            <person name="LaButti K."/>
            <person name="Lipzen A."/>
            <person name="Morin E."/>
            <person name="Grigoriev I.V."/>
            <person name="Henrissat B."/>
            <person name="Lindahl B."/>
            <person name="Martin F."/>
        </authorList>
    </citation>
    <scope>NUCLEOTIDE SEQUENCE</scope>
    <source>
        <strain evidence="2">JB14</strain>
    </source>
</reference>